<reference evidence="1" key="2">
    <citation type="submission" date="2015-06" db="UniProtKB">
        <authorList>
            <consortium name="EnsemblMetazoa"/>
        </authorList>
    </citation>
    <scope>IDENTIFICATION</scope>
</reference>
<proteinExistence type="predicted"/>
<evidence type="ECO:0000313" key="1">
    <source>
        <dbReference type="EnsemblMetazoa" id="tetur13g00690.1"/>
    </source>
</evidence>
<dbReference type="EnsemblMetazoa" id="tetur13g00690.1">
    <property type="protein sequence ID" value="tetur13g00690.1"/>
    <property type="gene ID" value="tetur13g00690"/>
</dbReference>
<sequence length="29" mass="3319">MINQNIMFITLNVNNFSHYNSFLASNTGL</sequence>
<dbReference type="AlphaFoldDB" id="T1KJP6"/>
<dbReference type="Proteomes" id="UP000015104">
    <property type="component" value="Unassembled WGS sequence"/>
</dbReference>
<evidence type="ECO:0000313" key="2">
    <source>
        <dbReference type="Proteomes" id="UP000015104"/>
    </source>
</evidence>
<protein>
    <submittedName>
        <fullName evidence="1">Uncharacterized protein</fullName>
    </submittedName>
</protein>
<organism evidence="1 2">
    <name type="scientific">Tetranychus urticae</name>
    <name type="common">Two-spotted spider mite</name>
    <dbReference type="NCBI Taxonomy" id="32264"/>
    <lineage>
        <taxon>Eukaryota</taxon>
        <taxon>Metazoa</taxon>
        <taxon>Ecdysozoa</taxon>
        <taxon>Arthropoda</taxon>
        <taxon>Chelicerata</taxon>
        <taxon>Arachnida</taxon>
        <taxon>Acari</taxon>
        <taxon>Acariformes</taxon>
        <taxon>Trombidiformes</taxon>
        <taxon>Prostigmata</taxon>
        <taxon>Eleutherengona</taxon>
        <taxon>Raphignathae</taxon>
        <taxon>Tetranychoidea</taxon>
        <taxon>Tetranychidae</taxon>
        <taxon>Tetranychus</taxon>
    </lineage>
</organism>
<dbReference type="HOGENOM" id="CLU_3411018_0_0_1"/>
<reference evidence="2" key="1">
    <citation type="submission" date="2011-08" db="EMBL/GenBank/DDBJ databases">
        <authorList>
            <person name="Rombauts S."/>
        </authorList>
    </citation>
    <scope>NUCLEOTIDE SEQUENCE</scope>
    <source>
        <strain evidence="2">London</strain>
    </source>
</reference>
<dbReference type="EMBL" id="CAEY01000163">
    <property type="status" value="NOT_ANNOTATED_CDS"/>
    <property type="molecule type" value="Genomic_DNA"/>
</dbReference>
<accession>T1KJP6</accession>
<keyword evidence="2" id="KW-1185">Reference proteome</keyword>
<name>T1KJP6_TETUR</name>